<protein>
    <submittedName>
        <fullName evidence="2">Retrovirus-related pol polyprotein from transposon 17.6</fullName>
    </submittedName>
</protein>
<dbReference type="EMBL" id="BLXT01003745">
    <property type="protein sequence ID" value="GFO04959.1"/>
    <property type="molecule type" value="Genomic_DNA"/>
</dbReference>
<dbReference type="InterPro" id="IPR036397">
    <property type="entry name" value="RNaseH_sf"/>
</dbReference>
<dbReference type="FunFam" id="3.30.420.10:FF:000063">
    <property type="entry name" value="Retrovirus-related Pol polyprotein from transposon 297-like Protein"/>
    <property type="match status" value="1"/>
</dbReference>
<organism evidence="2 3">
    <name type="scientific">Plakobranchus ocellatus</name>
    <dbReference type="NCBI Taxonomy" id="259542"/>
    <lineage>
        <taxon>Eukaryota</taxon>
        <taxon>Metazoa</taxon>
        <taxon>Spiralia</taxon>
        <taxon>Lophotrochozoa</taxon>
        <taxon>Mollusca</taxon>
        <taxon>Gastropoda</taxon>
        <taxon>Heterobranchia</taxon>
        <taxon>Euthyneura</taxon>
        <taxon>Panpulmonata</taxon>
        <taxon>Sacoglossa</taxon>
        <taxon>Placobranchoidea</taxon>
        <taxon>Plakobranchidae</taxon>
        <taxon>Plakobranchus</taxon>
    </lineage>
</organism>
<dbReference type="Gene3D" id="3.30.420.10">
    <property type="entry name" value="Ribonuclease H-like superfamily/Ribonuclease H"/>
    <property type="match status" value="1"/>
</dbReference>
<dbReference type="PROSITE" id="PS50994">
    <property type="entry name" value="INTEGRASE"/>
    <property type="match status" value="1"/>
</dbReference>
<evidence type="ECO:0000313" key="2">
    <source>
        <dbReference type="EMBL" id="GFO04959.1"/>
    </source>
</evidence>
<dbReference type="GO" id="GO:0015074">
    <property type="term" value="P:DNA integration"/>
    <property type="evidence" value="ECO:0007669"/>
    <property type="project" value="InterPro"/>
</dbReference>
<dbReference type="PANTHER" id="PTHR37984:SF8">
    <property type="entry name" value="CCHC-TYPE DOMAIN-CONTAINING PROTEIN"/>
    <property type="match status" value="1"/>
</dbReference>
<dbReference type="InterPro" id="IPR012337">
    <property type="entry name" value="RNaseH-like_sf"/>
</dbReference>
<evidence type="ECO:0000259" key="1">
    <source>
        <dbReference type="PROSITE" id="PS50994"/>
    </source>
</evidence>
<proteinExistence type="predicted"/>
<feature type="domain" description="Integrase catalytic" evidence="1">
    <location>
        <begin position="113"/>
        <end position="261"/>
    </location>
</feature>
<evidence type="ECO:0000313" key="3">
    <source>
        <dbReference type="Proteomes" id="UP000735302"/>
    </source>
</evidence>
<dbReference type="AlphaFoldDB" id="A0AAV4AEV2"/>
<dbReference type="PANTHER" id="PTHR37984">
    <property type="entry name" value="PROTEIN CBG26694"/>
    <property type="match status" value="1"/>
</dbReference>
<dbReference type="Proteomes" id="UP000735302">
    <property type="component" value="Unassembled WGS sequence"/>
</dbReference>
<name>A0AAV4AEV2_9GAST</name>
<dbReference type="InterPro" id="IPR001584">
    <property type="entry name" value="Integrase_cat-core"/>
</dbReference>
<dbReference type="InterPro" id="IPR050951">
    <property type="entry name" value="Retrovirus_Pol_polyprotein"/>
</dbReference>
<reference evidence="2 3" key="1">
    <citation type="journal article" date="2021" name="Elife">
        <title>Chloroplast acquisition without the gene transfer in kleptoplastic sea slugs, Plakobranchus ocellatus.</title>
        <authorList>
            <person name="Maeda T."/>
            <person name="Takahashi S."/>
            <person name="Yoshida T."/>
            <person name="Shimamura S."/>
            <person name="Takaki Y."/>
            <person name="Nagai Y."/>
            <person name="Toyoda A."/>
            <person name="Suzuki Y."/>
            <person name="Arimoto A."/>
            <person name="Ishii H."/>
            <person name="Satoh N."/>
            <person name="Nishiyama T."/>
            <person name="Hasebe M."/>
            <person name="Maruyama T."/>
            <person name="Minagawa J."/>
            <person name="Obokata J."/>
            <person name="Shigenobu S."/>
        </authorList>
    </citation>
    <scope>NUCLEOTIDE SEQUENCE [LARGE SCALE GENOMIC DNA]</scope>
</reference>
<comment type="caution">
    <text evidence="2">The sequence shown here is derived from an EMBL/GenBank/DDBJ whole genome shotgun (WGS) entry which is preliminary data.</text>
</comment>
<keyword evidence="3" id="KW-1185">Reference proteome</keyword>
<gene>
    <name evidence="2" type="ORF">PoB_003146400</name>
</gene>
<sequence>MRKFYHYTYARPVTAITDHKPLVSIANKPLSKAPKRLQSMFLNLQAFDYHLIYKPGAQLHVSDSLSRAPVSTSDDVYTCNNISDTPFNDSQSRDTCATFCVRQPKQPLLTYEVPSRPWQKVRTDIFSISGRNYLVTVDYFSAFIEVDYLQDITLATVIHKLKHQFARHGIPEVLISDNCTQYTSEEFAQFASEWKFQHTRSAPGNKKANGAAEATVKVIKNMMIKCRKFNEDPYIGLLNLRNTPTEGLATSSALRLMGRRT</sequence>
<dbReference type="Pfam" id="PF00665">
    <property type="entry name" value="rve"/>
    <property type="match status" value="1"/>
</dbReference>
<dbReference type="GO" id="GO:0003676">
    <property type="term" value="F:nucleic acid binding"/>
    <property type="evidence" value="ECO:0007669"/>
    <property type="project" value="InterPro"/>
</dbReference>
<dbReference type="SUPFAM" id="SSF53098">
    <property type="entry name" value="Ribonuclease H-like"/>
    <property type="match status" value="1"/>
</dbReference>
<accession>A0AAV4AEV2</accession>